<dbReference type="CDD" id="cd03344">
    <property type="entry name" value="GroEL"/>
    <property type="match status" value="1"/>
</dbReference>
<gene>
    <name evidence="6 11" type="primary">groL</name>
    <name evidence="6" type="synonym">groEL</name>
    <name evidence="11" type="ORF">I4Q42_00050</name>
</gene>
<dbReference type="NCBIfam" id="NF000592">
    <property type="entry name" value="PRK00013.1"/>
    <property type="match status" value="1"/>
</dbReference>
<dbReference type="NCBIfam" id="NF009487">
    <property type="entry name" value="PRK12849.1"/>
    <property type="match status" value="1"/>
</dbReference>
<dbReference type="InterPro" id="IPR027413">
    <property type="entry name" value="GROEL-like_equatorial_sf"/>
</dbReference>
<comment type="subunit">
    <text evidence="6 8">Forms a cylinder of 14 subunits composed of two heptameric rings stacked back-to-back. Interacts with the co-chaperonin GroES.</text>
</comment>
<feature type="region of interest" description="Disordered" evidence="10">
    <location>
        <begin position="528"/>
        <end position="547"/>
    </location>
</feature>
<protein>
    <recommendedName>
        <fullName evidence="6">Chaperonin GroEL</fullName>
        <ecNumber evidence="6">5.6.1.7</ecNumber>
    </recommendedName>
    <alternativeName>
        <fullName evidence="6">60 kDa chaperonin</fullName>
    </alternativeName>
    <alternativeName>
        <fullName evidence="6">Chaperonin-60</fullName>
        <shortName evidence="6">Cpn60</shortName>
    </alternativeName>
</protein>
<dbReference type="NCBIfam" id="NF009488">
    <property type="entry name" value="PRK12850.1"/>
    <property type="match status" value="1"/>
</dbReference>
<dbReference type="NCBIfam" id="NF009489">
    <property type="entry name" value="PRK12851.1"/>
    <property type="match status" value="1"/>
</dbReference>
<evidence type="ECO:0000256" key="5">
    <source>
        <dbReference type="ARBA" id="ARBA00023235"/>
    </source>
</evidence>
<comment type="caution">
    <text evidence="6">Lacks conserved residue(s) required for the propagation of feature annotation.</text>
</comment>
<evidence type="ECO:0000256" key="7">
    <source>
        <dbReference type="RuleBase" id="RU000418"/>
    </source>
</evidence>
<organism evidence="11 12">
    <name type="scientific">Caulobacter hibisci</name>
    <dbReference type="NCBI Taxonomy" id="2035993"/>
    <lineage>
        <taxon>Bacteria</taxon>
        <taxon>Pseudomonadati</taxon>
        <taxon>Pseudomonadota</taxon>
        <taxon>Alphaproteobacteria</taxon>
        <taxon>Caulobacterales</taxon>
        <taxon>Caulobacteraceae</taxon>
        <taxon>Caulobacter</taxon>
    </lineage>
</organism>
<dbReference type="Pfam" id="PF00118">
    <property type="entry name" value="Cpn60_TCP1"/>
    <property type="match status" value="1"/>
</dbReference>
<evidence type="ECO:0000256" key="6">
    <source>
        <dbReference type="HAMAP-Rule" id="MF_00600"/>
    </source>
</evidence>
<comment type="function">
    <text evidence="6 8">Together with its co-chaperonin GroES, plays an essential role in assisting protein folding. The GroEL-GroES system forms a nano-cage that allows encapsulation of the non-native substrate proteins and provides a physical environment optimized to promote and accelerate protein folding.</text>
</comment>
<accession>A0ABS0SRA9</accession>
<dbReference type="RefSeq" id="WP_198574037.1">
    <property type="nucleotide sequence ID" value="NZ_JADWOX010000001.1"/>
</dbReference>
<reference evidence="11 12" key="1">
    <citation type="submission" date="2020-11" db="EMBL/GenBank/DDBJ databases">
        <title>genome sequence of strain KACC 18849.</title>
        <authorList>
            <person name="Gao J."/>
            <person name="Zhang X."/>
        </authorList>
    </citation>
    <scope>NUCLEOTIDE SEQUENCE [LARGE SCALE GENOMIC DNA]</scope>
    <source>
        <strain evidence="11 12">KACC 18849</strain>
    </source>
</reference>
<dbReference type="EC" id="5.6.1.7" evidence="6"/>
<evidence type="ECO:0000256" key="8">
    <source>
        <dbReference type="RuleBase" id="RU000419"/>
    </source>
</evidence>
<dbReference type="Proteomes" id="UP000639859">
    <property type="component" value="Unassembled WGS sequence"/>
</dbReference>
<keyword evidence="9" id="KW-0175">Coiled coil</keyword>
<dbReference type="InterPro" id="IPR027409">
    <property type="entry name" value="GroEL-like_apical_dom_sf"/>
</dbReference>
<dbReference type="SUPFAM" id="SSF48592">
    <property type="entry name" value="GroEL equatorial domain-like"/>
    <property type="match status" value="1"/>
</dbReference>
<evidence type="ECO:0000256" key="3">
    <source>
        <dbReference type="ARBA" id="ARBA00022840"/>
    </source>
</evidence>
<keyword evidence="12" id="KW-1185">Reference proteome</keyword>
<proteinExistence type="inferred from homology"/>
<dbReference type="SUPFAM" id="SSF52029">
    <property type="entry name" value="GroEL apical domain-like"/>
    <property type="match status" value="1"/>
</dbReference>
<keyword evidence="5 6" id="KW-0413">Isomerase</keyword>
<keyword evidence="3 6" id="KW-0067">ATP-binding</keyword>
<dbReference type="InterPro" id="IPR027410">
    <property type="entry name" value="TCP-1-like_intermed_sf"/>
</dbReference>
<evidence type="ECO:0000256" key="10">
    <source>
        <dbReference type="SAM" id="MobiDB-lite"/>
    </source>
</evidence>
<sequence length="547" mass="57289">MAAKDVYFGSDARDKMLRGVNILANAVKVTLGPKGRNVVIEKSFGAPRTTKDGVSVAKEIELSDKFENLGAQMIREVASKTNDKAGDGTTTATVLAQAIVQEGLKSVAAGMNPMDLKRGIDKAVAIAVEDIKASSKKVTTNGEIAQVGTISANGDKEVGEMIAKAMDKVGNEGVITVEEAKTAETELDVVEGMQFDRGYLSPYFITNADKMEVQLEEPLILLFEKKLSSLQPLLPVLEAVVQSGRPLVIIAEDVEGEALATLVVNKLRGGLRVAAVKAPGFGDRRKAMLEDIAILTGAQVVSEDLGIKLENVSLDMLGRAKKVSITKDDTTIVDGVGEKDAIEARIAQIKRQIEDTTSDYDKEKLQERLAKLAGGVAVIRVGGSTEVEVKEKKDRVDDALNATRAAADEGIVPGGGTALLKASKALAGVTGENDDQTAGIAIVRRALQSPIRQIAENAGVEGSIVVGKILENDSSSFGFNAQTEQYVDLVADGVIDPAKVVRTALQNAASVAGLLITTEAAIVEAPKKGGGAPAGGGMPGGMGDMDF</sequence>
<dbReference type="EMBL" id="JADWOX010000001">
    <property type="protein sequence ID" value="MBI1682054.1"/>
    <property type="molecule type" value="Genomic_DNA"/>
</dbReference>
<dbReference type="InterPro" id="IPR001844">
    <property type="entry name" value="Cpn60/GroEL"/>
</dbReference>
<evidence type="ECO:0000313" key="12">
    <source>
        <dbReference type="Proteomes" id="UP000639859"/>
    </source>
</evidence>
<dbReference type="Gene3D" id="3.50.7.10">
    <property type="entry name" value="GroEL"/>
    <property type="match status" value="1"/>
</dbReference>
<dbReference type="PROSITE" id="PS00296">
    <property type="entry name" value="CHAPERONINS_CPN60"/>
    <property type="match status" value="1"/>
</dbReference>
<feature type="binding site" evidence="6">
    <location>
        <position position="51"/>
    </location>
    <ligand>
        <name>ATP</name>
        <dbReference type="ChEBI" id="CHEBI:30616"/>
    </ligand>
</feature>
<feature type="binding site" evidence="6">
    <location>
        <begin position="87"/>
        <end position="91"/>
    </location>
    <ligand>
        <name>ATP</name>
        <dbReference type="ChEBI" id="CHEBI:30616"/>
    </ligand>
</feature>
<dbReference type="PRINTS" id="PR00298">
    <property type="entry name" value="CHAPERONIN60"/>
</dbReference>
<feature type="binding site" evidence="6">
    <location>
        <position position="415"/>
    </location>
    <ligand>
        <name>ATP</name>
        <dbReference type="ChEBI" id="CHEBI:30616"/>
    </ligand>
</feature>
<keyword evidence="4 6" id="KW-0143">Chaperone</keyword>
<dbReference type="NCBIfam" id="TIGR02348">
    <property type="entry name" value="GroEL"/>
    <property type="match status" value="1"/>
</dbReference>
<name>A0ABS0SRA9_9CAUL</name>
<evidence type="ECO:0000256" key="4">
    <source>
        <dbReference type="ARBA" id="ARBA00023186"/>
    </source>
</evidence>
<comment type="subcellular location">
    <subcellularLocation>
        <location evidence="6">Cytoplasm</location>
    </subcellularLocation>
</comment>
<evidence type="ECO:0000256" key="9">
    <source>
        <dbReference type="SAM" id="Coils"/>
    </source>
</evidence>
<evidence type="ECO:0000256" key="1">
    <source>
        <dbReference type="ARBA" id="ARBA00006607"/>
    </source>
</evidence>
<dbReference type="InterPro" id="IPR002423">
    <property type="entry name" value="Cpn60/GroEL/TCP-1"/>
</dbReference>
<keyword evidence="6" id="KW-0963">Cytoplasm</keyword>
<dbReference type="Gene3D" id="1.10.560.10">
    <property type="entry name" value="GroEL-like equatorial domain"/>
    <property type="match status" value="1"/>
</dbReference>
<comment type="caution">
    <text evidence="11">The sequence shown here is derived from an EMBL/GenBank/DDBJ whole genome shotgun (WGS) entry which is preliminary data.</text>
</comment>
<dbReference type="InterPro" id="IPR018370">
    <property type="entry name" value="Chaperonin_Cpn60_CS"/>
</dbReference>
<feature type="coiled-coil region" evidence="9">
    <location>
        <begin position="339"/>
        <end position="366"/>
    </location>
</feature>
<dbReference type="Gene3D" id="3.30.260.10">
    <property type="entry name" value="TCP-1-like chaperonin intermediate domain"/>
    <property type="match status" value="1"/>
</dbReference>
<comment type="similarity">
    <text evidence="1 6 7">Belongs to the chaperonin (HSP60) family.</text>
</comment>
<dbReference type="HAMAP" id="MF_00600">
    <property type="entry name" value="CH60"/>
    <property type="match status" value="1"/>
</dbReference>
<feature type="binding site" evidence="6">
    <location>
        <begin position="30"/>
        <end position="33"/>
    </location>
    <ligand>
        <name>ATP</name>
        <dbReference type="ChEBI" id="CHEBI:30616"/>
    </ligand>
</feature>
<dbReference type="PANTHER" id="PTHR45633">
    <property type="entry name" value="60 KDA HEAT SHOCK PROTEIN, MITOCHONDRIAL"/>
    <property type="match status" value="1"/>
</dbReference>
<feature type="binding site" evidence="6">
    <location>
        <position position="496"/>
    </location>
    <ligand>
        <name>ATP</name>
        <dbReference type="ChEBI" id="CHEBI:30616"/>
    </ligand>
</feature>
<dbReference type="SUPFAM" id="SSF54849">
    <property type="entry name" value="GroEL-intermediate domain like"/>
    <property type="match status" value="1"/>
</dbReference>
<evidence type="ECO:0000256" key="2">
    <source>
        <dbReference type="ARBA" id="ARBA00022741"/>
    </source>
</evidence>
<evidence type="ECO:0000313" key="11">
    <source>
        <dbReference type="EMBL" id="MBI1682054.1"/>
    </source>
</evidence>
<keyword evidence="2 6" id="KW-0547">Nucleotide-binding</keyword>